<comment type="caution">
    <text evidence="1">The sequence shown here is derived from an EMBL/GenBank/DDBJ whole genome shotgun (WGS) entry which is preliminary data.</text>
</comment>
<dbReference type="Proteomes" id="UP001500840">
    <property type="component" value="Unassembled WGS sequence"/>
</dbReference>
<organism evidence="1 2">
    <name type="scientific">Novipirellula rosea</name>
    <dbReference type="NCBI Taxonomy" id="1031540"/>
    <lineage>
        <taxon>Bacteria</taxon>
        <taxon>Pseudomonadati</taxon>
        <taxon>Planctomycetota</taxon>
        <taxon>Planctomycetia</taxon>
        <taxon>Pirellulales</taxon>
        <taxon>Pirellulaceae</taxon>
        <taxon>Novipirellula</taxon>
    </lineage>
</organism>
<keyword evidence="2" id="KW-1185">Reference proteome</keyword>
<evidence type="ECO:0000313" key="1">
    <source>
        <dbReference type="EMBL" id="GAA4473065.1"/>
    </source>
</evidence>
<dbReference type="RefSeq" id="WP_339941726.1">
    <property type="nucleotide sequence ID" value="NZ_BAABGA010000120.1"/>
</dbReference>
<dbReference type="EMBL" id="BAABGA010000120">
    <property type="protein sequence ID" value="GAA4473065.1"/>
    <property type="molecule type" value="Genomic_DNA"/>
</dbReference>
<sequence length="137" mass="14677">MNPITIATPCYVLISDKVRIGPTLTPTEPPSSYQVIYGFSDKAPYDAFCANSPLPLTPYPLVKGYLQSQIEMEGDVVHLVVVDASGPQDAQLNAATMAAVSDALKTQSSQVTASFRLTLNSDNESYAVKPLDEPALL</sequence>
<proteinExistence type="predicted"/>
<gene>
    <name evidence="1" type="ORF">GCM10023156_70510</name>
</gene>
<reference evidence="2" key="1">
    <citation type="journal article" date="2019" name="Int. J. Syst. Evol. Microbiol.">
        <title>The Global Catalogue of Microorganisms (GCM) 10K type strain sequencing project: providing services to taxonomists for standard genome sequencing and annotation.</title>
        <authorList>
            <consortium name="The Broad Institute Genomics Platform"/>
            <consortium name="The Broad Institute Genome Sequencing Center for Infectious Disease"/>
            <person name="Wu L."/>
            <person name="Ma J."/>
        </authorList>
    </citation>
    <scope>NUCLEOTIDE SEQUENCE [LARGE SCALE GENOMIC DNA]</scope>
    <source>
        <strain evidence="2">JCM 17759</strain>
    </source>
</reference>
<evidence type="ECO:0000313" key="2">
    <source>
        <dbReference type="Proteomes" id="UP001500840"/>
    </source>
</evidence>
<accession>A0ABP8NX65</accession>
<protein>
    <submittedName>
        <fullName evidence="1">Uncharacterized protein</fullName>
    </submittedName>
</protein>
<name>A0ABP8NX65_9BACT</name>